<feature type="region of interest" description="Disordered" evidence="2">
    <location>
        <begin position="131"/>
        <end position="154"/>
    </location>
</feature>
<keyword evidence="5" id="KW-1185">Reference proteome</keyword>
<keyword evidence="1" id="KW-0732">Signal</keyword>
<dbReference type="PANTHER" id="PTHR22907:SF9">
    <property type="entry name" value="ZP DOMAIN-CONTAINING PROTEIN"/>
    <property type="match status" value="1"/>
</dbReference>
<dbReference type="PROSITE" id="PS51034">
    <property type="entry name" value="ZP_2"/>
    <property type="match status" value="1"/>
</dbReference>
<feature type="domain" description="ZP" evidence="3">
    <location>
        <begin position="1"/>
        <end position="103"/>
    </location>
</feature>
<evidence type="ECO:0000256" key="2">
    <source>
        <dbReference type="SAM" id="MobiDB-lite"/>
    </source>
</evidence>
<dbReference type="Proteomes" id="UP001303046">
    <property type="component" value="Unassembled WGS sequence"/>
</dbReference>
<evidence type="ECO:0000313" key="5">
    <source>
        <dbReference type="Proteomes" id="UP001303046"/>
    </source>
</evidence>
<reference evidence="4 5" key="1">
    <citation type="submission" date="2023-08" db="EMBL/GenBank/DDBJ databases">
        <title>A Necator americanus chromosomal reference genome.</title>
        <authorList>
            <person name="Ilik V."/>
            <person name="Petrzelkova K.J."/>
            <person name="Pardy F."/>
            <person name="Fuh T."/>
            <person name="Niatou-Singa F.S."/>
            <person name="Gouil Q."/>
            <person name="Baker L."/>
            <person name="Ritchie M.E."/>
            <person name="Jex A.R."/>
            <person name="Gazzola D."/>
            <person name="Li H."/>
            <person name="Toshio Fujiwara R."/>
            <person name="Zhan B."/>
            <person name="Aroian R.V."/>
            <person name="Pafco B."/>
            <person name="Schwarz E.M."/>
        </authorList>
    </citation>
    <scope>NUCLEOTIDE SEQUENCE [LARGE SCALE GENOMIC DNA]</scope>
    <source>
        <strain evidence="4 5">Aroian</strain>
        <tissue evidence="4">Whole animal</tissue>
    </source>
</reference>
<dbReference type="InterPro" id="IPR001507">
    <property type="entry name" value="ZP_dom"/>
</dbReference>
<gene>
    <name evidence="4" type="primary">Necator_chrIV.g14089</name>
    <name evidence="4" type="ORF">RB195_000795</name>
</gene>
<evidence type="ECO:0000259" key="3">
    <source>
        <dbReference type="PROSITE" id="PS51034"/>
    </source>
</evidence>
<name>A0ABR1DED1_NECAM</name>
<dbReference type="Pfam" id="PF25301">
    <property type="entry name" value="CUT_C"/>
    <property type="match status" value="1"/>
</dbReference>
<accession>A0ABR1DED1</accession>
<dbReference type="PANTHER" id="PTHR22907">
    <property type="entry name" value="GH04558P"/>
    <property type="match status" value="1"/>
</dbReference>
<proteinExistence type="predicted"/>
<dbReference type="InterPro" id="IPR051962">
    <property type="entry name" value="Cuticlin"/>
</dbReference>
<protein>
    <recommendedName>
        <fullName evidence="3">ZP domain-containing protein</fullName>
    </recommendedName>
</protein>
<dbReference type="InterPro" id="IPR057475">
    <property type="entry name" value="CUT_C"/>
</dbReference>
<organism evidence="4 5">
    <name type="scientific">Necator americanus</name>
    <name type="common">Human hookworm</name>
    <dbReference type="NCBI Taxonomy" id="51031"/>
    <lineage>
        <taxon>Eukaryota</taxon>
        <taxon>Metazoa</taxon>
        <taxon>Ecdysozoa</taxon>
        <taxon>Nematoda</taxon>
        <taxon>Chromadorea</taxon>
        <taxon>Rhabditida</taxon>
        <taxon>Rhabditina</taxon>
        <taxon>Rhabditomorpha</taxon>
        <taxon>Strongyloidea</taxon>
        <taxon>Ancylostomatidae</taxon>
        <taxon>Bunostominae</taxon>
        <taxon>Necator</taxon>
    </lineage>
</organism>
<evidence type="ECO:0000256" key="1">
    <source>
        <dbReference type="ARBA" id="ARBA00022729"/>
    </source>
</evidence>
<evidence type="ECO:0000313" key="4">
    <source>
        <dbReference type="EMBL" id="KAK6747821.1"/>
    </source>
</evidence>
<sequence>MEADKDVTSLIAVSDITTESVTGIVQMPICKYEVDILDSNGCALDRYVLNDLEYPEDLLAGQEAHVYKYADRDSLYYQCQISLQVKENGECVRPICADFFNSPPFKVFHKNRQAYDRVLARLRDPEINRNTTTSFSQHASNYSQADVQEQINTN</sequence>
<comment type="caution">
    <text evidence="4">The sequence shown here is derived from an EMBL/GenBank/DDBJ whole genome shotgun (WGS) entry which is preliminary data.</text>
</comment>
<dbReference type="EMBL" id="JAVFWL010000004">
    <property type="protein sequence ID" value="KAK6747821.1"/>
    <property type="molecule type" value="Genomic_DNA"/>
</dbReference>